<comment type="caution">
    <text evidence="3">The sequence shown here is derived from an EMBL/GenBank/DDBJ whole genome shotgun (WGS) entry which is preliminary data.</text>
</comment>
<gene>
    <name evidence="3" type="ORF">QR685DRAFT_482874</name>
</gene>
<proteinExistence type="predicted"/>
<evidence type="ECO:0000256" key="1">
    <source>
        <dbReference type="SAM" id="Phobius"/>
    </source>
</evidence>
<feature type="transmembrane region" description="Helical" evidence="1">
    <location>
        <begin position="113"/>
        <end position="141"/>
    </location>
</feature>
<dbReference type="Proteomes" id="UP001451303">
    <property type="component" value="Unassembled WGS sequence"/>
</dbReference>
<sequence length="146" mass="15943">MRAQLLSRALVAALFGVCVALNIGTESQAIDRDDSSLGIPATTTFHHRDDFALPTRRGCERREINNPETDAEQPNLVSHQTVDDDVEKMEDTSDGIAEPTCPPHKVCLAPGTLAVIIIFSCLGSLLFIGVPIFAILFCTAWNSFWD</sequence>
<evidence type="ECO:0000256" key="2">
    <source>
        <dbReference type="SAM" id="SignalP"/>
    </source>
</evidence>
<dbReference type="EMBL" id="JAVLET010000012">
    <property type="protein sequence ID" value="KAL0466484.1"/>
    <property type="molecule type" value="Genomic_DNA"/>
</dbReference>
<keyword evidence="1" id="KW-0812">Transmembrane</keyword>
<reference evidence="3 4" key="1">
    <citation type="submission" date="2023-09" db="EMBL/GenBank/DDBJ databases">
        <title>Multi-omics analysis of a traditional fermented food reveals byproduct-associated fungal strains for waste-to-food upcycling.</title>
        <authorList>
            <consortium name="Lawrence Berkeley National Laboratory"/>
            <person name="Rekdal V.M."/>
            <person name="Villalobos-Escobedo J.M."/>
            <person name="Rodriguez-Valeron N."/>
            <person name="Garcia M.O."/>
            <person name="Vasquez D.P."/>
            <person name="Damayanti I."/>
            <person name="Sorensen P.M."/>
            <person name="Baidoo E.E."/>
            <person name="De Carvalho A.C."/>
            <person name="Riley R."/>
            <person name="Lipzen A."/>
            <person name="He G."/>
            <person name="Yan M."/>
            <person name="Haridas S."/>
            <person name="Daum C."/>
            <person name="Yoshinaga Y."/>
            <person name="Ng V."/>
            <person name="Grigoriev I.V."/>
            <person name="Munk R."/>
            <person name="Nuraida L."/>
            <person name="Wijaya C.H."/>
            <person name="Morales P.-C."/>
            <person name="Keasling J.D."/>
        </authorList>
    </citation>
    <scope>NUCLEOTIDE SEQUENCE [LARGE SCALE GENOMIC DNA]</scope>
    <source>
        <strain evidence="3 4">FGSC 2613</strain>
    </source>
</reference>
<evidence type="ECO:0000313" key="3">
    <source>
        <dbReference type="EMBL" id="KAL0466484.1"/>
    </source>
</evidence>
<feature type="chain" id="PRO_5046263107" description="Transmembrane protein" evidence="2">
    <location>
        <begin position="21"/>
        <end position="146"/>
    </location>
</feature>
<evidence type="ECO:0000313" key="4">
    <source>
        <dbReference type="Proteomes" id="UP001451303"/>
    </source>
</evidence>
<accession>A0ABR3D1A7</accession>
<keyword evidence="1" id="KW-1133">Transmembrane helix</keyword>
<evidence type="ECO:0008006" key="5">
    <source>
        <dbReference type="Google" id="ProtNLM"/>
    </source>
</evidence>
<keyword evidence="4" id="KW-1185">Reference proteome</keyword>
<keyword evidence="2" id="KW-0732">Signal</keyword>
<organism evidence="3 4">
    <name type="scientific">Neurospora intermedia</name>
    <dbReference type="NCBI Taxonomy" id="5142"/>
    <lineage>
        <taxon>Eukaryota</taxon>
        <taxon>Fungi</taxon>
        <taxon>Dikarya</taxon>
        <taxon>Ascomycota</taxon>
        <taxon>Pezizomycotina</taxon>
        <taxon>Sordariomycetes</taxon>
        <taxon>Sordariomycetidae</taxon>
        <taxon>Sordariales</taxon>
        <taxon>Sordariaceae</taxon>
        <taxon>Neurospora</taxon>
    </lineage>
</organism>
<feature type="signal peptide" evidence="2">
    <location>
        <begin position="1"/>
        <end position="20"/>
    </location>
</feature>
<name>A0ABR3D1A7_NEUIN</name>
<protein>
    <recommendedName>
        <fullName evidence="5">Transmembrane protein</fullName>
    </recommendedName>
</protein>
<keyword evidence="1" id="KW-0472">Membrane</keyword>